<dbReference type="RefSeq" id="WP_199704826.1">
    <property type="nucleotide sequence ID" value="NZ_JAEMNV010000004.1"/>
</dbReference>
<keyword evidence="1" id="KW-0472">Membrane</keyword>
<keyword evidence="1" id="KW-0812">Transmembrane</keyword>
<reference evidence="2" key="1">
    <citation type="submission" date="2020-12" db="EMBL/GenBank/DDBJ databases">
        <title>Antrihabitans popcorni sp. nov. and Antrihabitans auranticaus sp. nov., isolated from a larva cave.</title>
        <authorList>
            <person name="Lee S.D."/>
            <person name="Kim I.S."/>
        </authorList>
    </citation>
    <scope>NUCLEOTIDE SEQUENCE</scope>
    <source>
        <strain evidence="2">YC3-6</strain>
    </source>
</reference>
<accession>A0A934U4R8</accession>
<organism evidence="2 3">
    <name type="scientific">Antrihabitans stalagmiti</name>
    <dbReference type="NCBI Taxonomy" id="2799499"/>
    <lineage>
        <taxon>Bacteria</taxon>
        <taxon>Bacillati</taxon>
        <taxon>Actinomycetota</taxon>
        <taxon>Actinomycetes</taxon>
        <taxon>Mycobacteriales</taxon>
        <taxon>Nocardiaceae</taxon>
        <taxon>Antrihabitans</taxon>
    </lineage>
</organism>
<proteinExistence type="predicted"/>
<feature type="transmembrane region" description="Helical" evidence="1">
    <location>
        <begin position="101"/>
        <end position="125"/>
    </location>
</feature>
<sequence>MSKQKIGPVVSGAPSRMFALIPLIVVFYAILLLPYILIVPMSMIVMSGGAETLLILPSFALIAVEFVAGVLLSLAPIVMVIEKTGLVDTCKRTYSLTHPALGRLLAIHLLWFVVVVRISIVTMIVGMMVHWIAMVVTLAIGISFFRILQTLIYHDVRVRQVGYAEEVLAEREAVRIAAQAPPR</sequence>
<keyword evidence="3" id="KW-1185">Reference proteome</keyword>
<comment type="caution">
    <text evidence="2">The sequence shown here is derived from an EMBL/GenBank/DDBJ whole genome shotgun (WGS) entry which is preliminary data.</text>
</comment>
<gene>
    <name evidence="2" type="ORF">JGU71_14330</name>
</gene>
<dbReference type="Proteomes" id="UP000655868">
    <property type="component" value="Unassembled WGS sequence"/>
</dbReference>
<evidence type="ECO:0000313" key="3">
    <source>
        <dbReference type="Proteomes" id="UP000655868"/>
    </source>
</evidence>
<evidence type="ECO:0000256" key="1">
    <source>
        <dbReference type="SAM" id="Phobius"/>
    </source>
</evidence>
<evidence type="ECO:0000313" key="2">
    <source>
        <dbReference type="EMBL" id="MBJ8340068.1"/>
    </source>
</evidence>
<feature type="transmembrane region" description="Helical" evidence="1">
    <location>
        <begin position="131"/>
        <end position="148"/>
    </location>
</feature>
<dbReference type="AlphaFoldDB" id="A0A934U4R8"/>
<protein>
    <submittedName>
        <fullName evidence="2">Uncharacterized protein</fullName>
    </submittedName>
</protein>
<dbReference type="EMBL" id="JAEMNV010000004">
    <property type="protein sequence ID" value="MBJ8340068.1"/>
    <property type="molecule type" value="Genomic_DNA"/>
</dbReference>
<keyword evidence="1" id="KW-1133">Transmembrane helix</keyword>
<feature type="transmembrane region" description="Helical" evidence="1">
    <location>
        <begin position="59"/>
        <end position="81"/>
    </location>
</feature>
<name>A0A934U4R8_9NOCA</name>
<feature type="transmembrane region" description="Helical" evidence="1">
    <location>
        <begin position="20"/>
        <end position="39"/>
    </location>
</feature>